<feature type="domain" description="PDZ" evidence="1">
    <location>
        <begin position="60"/>
        <end position="140"/>
    </location>
</feature>
<dbReference type="OrthoDB" id="10579784at2759"/>
<gene>
    <name evidence="2" type="ORF">KFE25_009788</name>
    <name evidence="3" type="ORF">KFE25_010911</name>
</gene>
<protein>
    <recommendedName>
        <fullName evidence="1">PDZ domain-containing protein</fullName>
    </recommendedName>
</protein>
<dbReference type="EMBL" id="JAGTXO010000077">
    <property type="protein sequence ID" value="KAG8457209.1"/>
    <property type="molecule type" value="Genomic_DNA"/>
</dbReference>
<organism evidence="3 4">
    <name type="scientific">Diacronema lutheri</name>
    <name type="common">Unicellular marine alga</name>
    <name type="synonym">Monochrysis lutheri</name>
    <dbReference type="NCBI Taxonomy" id="2081491"/>
    <lineage>
        <taxon>Eukaryota</taxon>
        <taxon>Haptista</taxon>
        <taxon>Haptophyta</taxon>
        <taxon>Pavlovophyceae</taxon>
        <taxon>Pavlovales</taxon>
        <taxon>Pavlovaceae</taxon>
        <taxon>Diacronema</taxon>
    </lineage>
</organism>
<evidence type="ECO:0000259" key="1">
    <source>
        <dbReference type="PROSITE" id="PS50106"/>
    </source>
</evidence>
<name>A0A8J5X4N6_DIALT</name>
<dbReference type="Proteomes" id="UP000751190">
    <property type="component" value="Unassembled WGS sequence"/>
</dbReference>
<evidence type="ECO:0000313" key="3">
    <source>
        <dbReference type="EMBL" id="KAG8460856.1"/>
    </source>
</evidence>
<proteinExistence type="predicted"/>
<dbReference type="SMART" id="SM00228">
    <property type="entry name" value="PDZ"/>
    <property type="match status" value="1"/>
</dbReference>
<dbReference type="InterPro" id="IPR001478">
    <property type="entry name" value="PDZ"/>
</dbReference>
<keyword evidence="4" id="KW-1185">Reference proteome</keyword>
<comment type="caution">
    <text evidence="3">The sequence shown here is derived from an EMBL/GenBank/DDBJ whole genome shotgun (WGS) entry which is preliminary data.</text>
</comment>
<dbReference type="SUPFAM" id="SSF50156">
    <property type="entry name" value="PDZ domain-like"/>
    <property type="match status" value="1"/>
</dbReference>
<evidence type="ECO:0000313" key="2">
    <source>
        <dbReference type="EMBL" id="KAG8457209.1"/>
    </source>
</evidence>
<reference evidence="3" key="1">
    <citation type="submission" date="2021-05" db="EMBL/GenBank/DDBJ databases">
        <title>The genome of the haptophyte Pavlova lutheri (Diacronema luteri, Pavlovales) - a model for lipid biosynthesis in eukaryotic algae.</title>
        <authorList>
            <person name="Hulatt C.J."/>
            <person name="Posewitz M.C."/>
        </authorList>
    </citation>
    <scope>NUCLEOTIDE SEQUENCE</scope>
    <source>
        <strain evidence="3">NIVA-4/92</strain>
    </source>
</reference>
<dbReference type="EMBL" id="JAGTXO010000030">
    <property type="protein sequence ID" value="KAG8460856.1"/>
    <property type="molecule type" value="Genomic_DNA"/>
</dbReference>
<sequence>MDEDDTSSSFKASKRKPSILSKKASLSSFFRAKPKSGLAAEVKQDERQVFAKARRSGDESLTMTRLKGEKLGLRFDKNLVEGKYLHLVEVFASSLADRYGLVAGDLIETINGMSYADPVDAVQVLRATEGDIVLVLKPQISSGGALAEEQPSRNRRTSEVQMLWM</sequence>
<dbReference type="Gene3D" id="2.30.42.10">
    <property type="match status" value="1"/>
</dbReference>
<accession>A0A8J5X4N6</accession>
<evidence type="ECO:0000313" key="4">
    <source>
        <dbReference type="Proteomes" id="UP000751190"/>
    </source>
</evidence>
<dbReference type="PROSITE" id="PS50106">
    <property type="entry name" value="PDZ"/>
    <property type="match status" value="1"/>
</dbReference>
<dbReference type="AlphaFoldDB" id="A0A8J5X4N6"/>
<dbReference type="InterPro" id="IPR036034">
    <property type="entry name" value="PDZ_sf"/>
</dbReference>